<sequence length="71" mass="8593">MLSFWEWMVEADVIRFLQERGFVGEEYLLLEGEFDRGELEEREGMFKVDPAKSVFVRRYPLDIERIPEVYT</sequence>
<organism evidence="1">
    <name type="scientific">marine sediment metagenome</name>
    <dbReference type="NCBI Taxonomy" id="412755"/>
    <lineage>
        <taxon>unclassified sequences</taxon>
        <taxon>metagenomes</taxon>
        <taxon>ecological metagenomes</taxon>
    </lineage>
</organism>
<name>X1NEZ3_9ZZZZ</name>
<comment type="caution">
    <text evidence="1">The sequence shown here is derived from an EMBL/GenBank/DDBJ whole genome shotgun (WGS) entry which is preliminary data.</text>
</comment>
<gene>
    <name evidence="1" type="ORF">S06H3_48452</name>
</gene>
<dbReference type="AlphaFoldDB" id="X1NEZ3"/>
<proteinExistence type="predicted"/>
<dbReference type="EMBL" id="BARV01030508">
    <property type="protein sequence ID" value="GAI42168.1"/>
    <property type="molecule type" value="Genomic_DNA"/>
</dbReference>
<evidence type="ECO:0000313" key="1">
    <source>
        <dbReference type="EMBL" id="GAI42168.1"/>
    </source>
</evidence>
<reference evidence="1" key="1">
    <citation type="journal article" date="2014" name="Front. Microbiol.">
        <title>High frequency of phylogenetically diverse reductive dehalogenase-homologous genes in deep subseafloor sedimentary metagenomes.</title>
        <authorList>
            <person name="Kawai M."/>
            <person name="Futagami T."/>
            <person name="Toyoda A."/>
            <person name="Takaki Y."/>
            <person name="Nishi S."/>
            <person name="Hori S."/>
            <person name="Arai W."/>
            <person name="Tsubouchi T."/>
            <person name="Morono Y."/>
            <person name="Uchiyama I."/>
            <person name="Ito T."/>
            <person name="Fujiyama A."/>
            <person name="Inagaki F."/>
            <person name="Takami H."/>
        </authorList>
    </citation>
    <scope>NUCLEOTIDE SEQUENCE</scope>
    <source>
        <strain evidence="1">Expedition CK06-06</strain>
    </source>
</reference>
<protein>
    <submittedName>
        <fullName evidence="1">Uncharacterized protein</fullName>
    </submittedName>
</protein>
<accession>X1NEZ3</accession>
<feature type="non-terminal residue" evidence="1">
    <location>
        <position position="71"/>
    </location>
</feature>